<sequence>MNNPKAISKQTLLRLPSYLSYLKSLPKQDGEYVSATMIASALGLNDVQVRKDLACVSKKSRPKLGYVAEELIRDIESFLGYDSLNDAIIVGAGRLGGALLSYEGFKEYGLNIVAAFDVDESKIGTEICGRKIFPLDKMKELCRRMKIRIGIITVPADSAQKVCDMLVDSGIYAIWNFAPVHLKVPDNILVQQENMAASLAVLSAHLAEAIKNNGIGKGDKENDENSE</sequence>
<evidence type="ECO:0000256" key="6">
    <source>
        <dbReference type="ARBA" id="ARBA00023163"/>
    </source>
</evidence>
<dbReference type="AlphaFoldDB" id="A0AB36TGQ5"/>
<evidence type="ECO:0000256" key="2">
    <source>
        <dbReference type="ARBA" id="ARBA00022491"/>
    </source>
</evidence>
<evidence type="ECO:0000259" key="8">
    <source>
        <dbReference type="SMART" id="SM00881"/>
    </source>
</evidence>
<keyword evidence="4 7" id="KW-0520">NAD</keyword>
<feature type="DNA-binding region" description="H-T-H motif" evidence="7">
    <location>
        <begin position="17"/>
        <end position="56"/>
    </location>
</feature>
<evidence type="ECO:0000313" key="10">
    <source>
        <dbReference type="Proteomes" id="UP000223596"/>
    </source>
</evidence>
<evidence type="ECO:0000256" key="4">
    <source>
        <dbReference type="ARBA" id="ARBA00023027"/>
    </source>
</evidence>
<dbReference type="NCBIfam" id="NF003994">
    <property type="entry name" value="PRK05472.2-3"/>
    <property type="match status" value="1"/>
</dbReference>
<dbReference type="HAMAP" id="MF_01131">
    <property type="entry name" value="Rex"/>
    <property type="match status" value="1"/>
</dbReference>
<dbReference type="PANTHER" id="PTHR35786:SF1">
    <property type="entry name" value="REDOX-SENSING TRANSCRIPTIONAL REPRESSOR REX 1"/>
    <property type="match status" value="1"/>
</dbReference>
<dbReference type="GO" id="GO:0003677">
    <property type="term" value="F:DNA binding"/>
    <property type="evidence" value="ECO:0007669"/>
    <property type="project" value="UniProtKB-UniRule"/>
</dbReference>
<comment type="similarity">
    <text evidence="7">Belongs to the transcriptional regulatory Rex family.</text>
</comment>
<dbReference type="SMART" id="SM00881">
    <property type="entry name" value="CoA_binding"/>
    <property type="match status" value="1"/>
</dbReference>
<dbReference type="InterPro" id="IPR036291">
    <property type="entry name" value="NAD(P)-bd_dom_sf"/>
</dbReference>
<dbReference type="RefSeq" id="WP_003519037.1">
    <property type="nucleotide sequence ID" value="NZ_CP013828.1"/>
</dbReference>
<dbReference type="Pfam" id="PF02629">
    <property type="entry name" value="CoA_binding"/>
    <property type="match status" value="1"/>
</dbReference>
<dbReference type="Proteomes" id="UP000223596">
    <property type="component" value="Unassembled WGS sequence"/>
</dbReference>
<keyword evidence="5 7" id="KW-0238">DNA-binding</keyword>
<dbReference type="NCBIfam" id="NF003995">
    <property type="entry name" value="PRK05472.2-4"/>
    <property type="match status" value="1"/>
</dbReference>
<dbReference type="GO" id="GO:0045892">
    <property type="term" value="P:negative regulation of DNA-templated transcription"/>
    <property type="evidence" value="ECO:0007669"/>
    <property type="project" value="InterPro"/>
</dbReference>
<dbReference type="PANTHER" id="PTHR35786">
    <property type="entry name" value="REDOX-SENSING TRANSCRIPTIONAL REPRESSOR REX"/>
    <property type="match status" value="1"/>
</dbReference>
<keyword evidence="6 7" id="KW-0804">Transcription</keyword>
<evidence type="ECO:0000256" key="5">
    <source>
        <dbReference type="ARBA" id="ARBA00023125"/>
    </source>
</evidence>
<comment type="subcellular location">
    <subcellularLocation>
        <location evidence="7">Cytoplasm</location>
    </subcellularLocation>
</comment>
<dbReference type="GO" id="GO:0051775">
    <property type="term" value="P:response to redox state"/>
    <property type="evidence" value="ECO:0007669"/>
    <property type="project" value="InterPro"/>
</dbReference>
<feature type="domain" description="CoA-binding" evidence="8">
    <location>
        <begin position="80"/>
        <end position="181"/>
    </location>
</feature>
<organism evidence="9 10">
    <name type="scientific">Acetivibrio thermocellus AD2</name>
    <dbReference type="NCBI Taxonomy" id="1138384"/>
    <lineage>
        <taxon>Bacteria</taxon>
        <taxon>Bacillati</taxon>
        <taxon>Bacillota</taxon>
        <taxon>Clostridia</taxon>
        <taxon>Eubacteriales</taxon>
        <taxon>Oscillospiraceae</taxon>
        <taxon>Acetivibrio</taxon>
    </lineage>
</organism>
<accession>A0AB36TGQ5</accession>
<dbReference type="GO" id="GO:0005737">
    <property type="term" value="C:cytoplasm"/>
    <property type="evidence" value="ECO:0007669"/>
    <property type="project" value="UniProtKB-SubCell"/>
</dbReference>
<dbReference type="InterPro" id="IPR003781">
    <property type="entry name" value="CoA-bd"/>
</dbReference>
<comment type="subunit">
    <text evidence="7">Homodimer.</text>
</comment>
<keyword evidence="2 7" id="KW-0678">Repressor</keyword>
<evidence type="ECO:0000313" key="9">
    <source>
        <dbReference type="EMBL" id="PFH03082.1"/>
    </source>
</evidence>
<feature type="binding site" evidence="7">
    <location>
        <begin position="91"/>
        <end position="96"/>
    </location>
    <ligand>
        <name>NAD(+)</name>
        <dbReference type="ChEBI" id="CHEBI:57540"/>
    </ligand>
</feature>
<comment type="caution">
    <text evidence="9">The sequence shown here is derived from an EMBL/GenBank/DDBJ whole genome shotgun (WGS) entry which is preliminary data.</text>
</comment>
<comment type="function">
    <text evidence="7">Modulates transcription in response to changes in cellular NADH/NAD(+) redox state.</text>
</comment>
<dbReference type="InterPro" id="IPR022876">
    <property type="entry name" value="Tscrpt_rep_Rex"/>
</dbReference>
<dbReference type="EMBL" id="PDBW01000001">
    <property type="protein sequence ID" value="PFH03082.1"/>
    <property type="molecule type" value="Genomic_DNA"/>
</dbReference>
<dbReference type="Pfam" id="PF06971">
    <property type="entry name" value="Put_DNA-bind_N"/>
    <property type="match status" value="1"/>
</dbReference>
<dbReference type="GO" id="GO:0003700">
    <property type="term" value="F:DNA-binding transcription factor activity"/>
    <property type="evidence" value="ECO:0007669"/>
    <property type="project" value="UniProtKB-UniRule"/>
</dbReference>
<evidence type="ECO:0000256" key="7">
    <source>
        <dbReference type="HAMAP-Rule" id="MF_01131"/>
    </source>
</evidence>
<keyword evidence="3 7" id="KW-0805">Transcription regulation</keyword>
<dbReference type="InterPro" id="IPR036390">
    <property type="entry name" value="WH_DNA-bd_sf"/>
</dbReference>
<dbReference type="SUPFAM" id="SSF46785">
    <property type="entry name" value="Winged helix' DNA-binding domain"/>
    <property type="match status" value="1"/>
</dbReference>
<dbReference type="NCBIfam" id="NF003996">
    <property type="entry name" value="PRK05472.2-5"/>
    <property type="match status" value="1"/>
</dbReference>
<dbReference type="Gene3D" id="1.10.10.10">
    <property type="entry name" value="Winged helix-like DNA-binding domain superfamily/Winged helix DNA-binding domain"/>
    <property type="match status" value="1"/>
</dbReference>
<protein>
    <recommendedName>
        <fullName evidence="7">Redox-sensing transcriptional repressor Rex</fullName>
    </recommendedName>
</protein>
<dbReference type="SUPFAM" id="SSF51735">
    <property type="entry name" value="NAD(P)-binding Rossmann-fold domains"/>
    <property type="match status" value="1"/>
</dbReference>
<proteinExistence type="inferred from homology"/>
<evidence type="ECO:0000256" key="3">
    <source>
        <dbReference type="ARBA" id="ARBA00023015"/>
    </source>
</evidence>
<dbReference type="Gene3D" id="3.40.50.720">
    <property type="entry name" value="NAD(P)-binding Rossmann-like Domain"/>
    <property type="match status" value="1"/>
</dbReference>
<dbReference type="InterPro" id="IPR036388">
    <property type="entry name" value="WH-like_DNA-bd_sf"/>
</dbReference>
<evidence type="ECO:0000256" key="1">
    <source>
        <dbReference type="ARBA" id="ARBA00022490"/>
    </source>
</evidence>
<dbReference type="InterPro" id="IPR009718">
    <property type="entry name" value="Rex_DNA-bd_C_dom"/>
</dbReference>
<name>A0AB36TGQ5_ACETH</name>
<gene>
    <name evidence="7" type="primary">rex</name>
    <name evidence="9" type="ORF">M972_111878</name>
</gene>
<keyword evidence="1 7" id="KW-0963">Cytoplasm</keyword>
<reference evidence="9 10" key="1">
    <citation type="submission" date="2017-09" db="EMBL/GenBank/DDBJ databases">
        <title>Evaluation of Pacific Biosciences Sequencing Technology to Finishing C. thermocellum Genome Sequences.</title>
        <authorList>
            <person name="Brown S."/>
        </authorList>
    </citation>
    <scope>NUCLEOTIDE SEQUENCE [LARGE SCALE GENOMIC DNA]</scope>
    <source>
        <strain evidence="9 10">AD2</strain>
    </source>
</reference>